<protein>
    <submittedName>
        <fullName evidence="2">Uncharacterized protein</fullName>
    </submittedName>
</protein>
<evidence type="ECO:0000256" key="1">
    <source>
        <dbReference type="SAM" id="Phobius"/>
    </source>
</evidence>
<evidence type="ECO:0000313" key="2">
    <source>
        <dbReference type="EMBL" id="EME72050.1"/>
    </source>
</evidence>
<evidence type="ECO:0000313" key="3">
    <source>
        <dbReference type="Proteomes" id="UP000011744"/>
    </source>
</evidence>
<dbReference type="AlphaFoldDB" id="M2ZC92"/>
<dbReference type="EMBL" id="AONQ01000001">
    <property type="protein sequence ID" value="EME72050.1"/>
    <property type="molecule type" value="Genomic_DNA"/>
</dbReference>
<feature type="transmembrane region" description="Helical" evidence="1">
    <location>
        <begin position="91"/>
        <end position="109"/>
    </location>
</feature>
<keyword evidence="3" id="KW-1185">Reference proteome</keyword>
<gene>
    <name evidence="2" type="ORF">H261_00685</name>
</gene>
<feature type="transmembrane region" description="Helical" evidence="1">
    <location>
        <begin position="323"/>
        <end position="346"/>
    </location>
</feature>
<keyword evidence="1" id="KW-1133">Transmembrane helix</keyword>
<feature type="transmembrane region" description="Helical" evidence="1">
    <location>
        <begin position="116"/>
        <end position="134"/>
    </location>
</feature>
<feature type="transmembrane region" description="Helical" evidence="1">
    <location>
        <begin position="194"/>
        <end position="214"/>
    </location>
</feature>
<dbReference type="PATRIC" id="fig|1244869.3.peg.129"/>
<keyword evidence="1" id="KW-0812">Transmembrane</keyword>
<dbReference type="RefSeq" id="WP_008613175.1">
    <property type="nucleotide sequence ID" value="NZ_AONQ01000001.1"/>
</dbReference>
<accession>M2ZC92</accession>
<reference evidence="2 3" key="1">
    <citation type="journal article" date="2014" name="Genome Announc.">
        <title>Draft Genome Sequence of Magnetospirillum sp. Strain SO-1, a Freshwater Magnetotactic Bacterium Isolated from the Ol'khovka River, Russia.</title>
        <authorList>
            <person name="Grouzdev D.S."/>
            <person name="Dziuba M.V."/>
            <person name="Sukhacheva M.S."/>
            <person name="Mardanov A.V."/>
            <person name="Beletskiy A.V."/>
            <person name="Kuznetsov B.B."/>
            <person name="Skryabin K.G."/>
        </authorList>
    </citation>
    <scope>NUCLEOTIDE SEQUENCE [LARGE SCALE GENOMIC DNA]</scope>
    <source>
        <strain evidence="2 3">SO-1</strain>
    </source>
</reference>
<name>M2ZC92_9PROT</name>
<dbReference type="Proteomes" id="UP000011744">
    <property type="component" value="Unassembled WGS sequence"/>
</dbReference>
<feature type="transmembrane region" description="Helical" evidence="1">
    <location>
        <begin position="259"/>
        <end position="281"/>
    </location>
</feature>
<dbReference type="STRING" id="1244869.H261_00685"/>
<feature type="transmembrane region" description="Helical" evidence="1">
    <location>
        <begin position="226"/>
        <end position="247"/>
    </location>
</feature>
<feature type="transmembrane region" description="Helical" evidence="1">
    <location>
        <begin position="34"/>
        <end position="55"/>
    </location>
</feature>
<organism evidence="2 3">
    <name type="scientific">Paramagnetospirillum caucaseum</name>
    <dbReference type="NCBI Taxonomy" id="1244869"/>
    <lineage>
        <taxon>Bacteria</taxon>
        <taxon>Pseudomonadati</taxon>
        <taxon>Pseudomonadota</taxon>
        <taxon>Alphaproteobacteria</taxon>
        <taxon>Rhodospirillales</taxon>
        <taxon>Magnetospirillaceae</taxon>
        <taxon>Paramagnetospirillum</taxon>
    </lineage>
</organism>
<sequence length="349" mass="36738">MSVTLRRLPLLIAGAVSLVAGIIAGEGRLGWPVGGAGLALAHGPLMICGFFGTVIGLERAVALGKPWGYGSPLFTALGGILLIAGSPQAGAALLLAGSLTFVAMSLNVIGRQREVFTVVLGLGGLAWAAGNLAWLWSGDAAAAVPPWAAFLVLTIAGERLELSRFLPPWRWRTPTLIPPLLLLLAGAVPSSWSWQLFGGGLALLTLWSLVNDVVRRTIRQPGLTRYVAVCLLSGYFWSLAAGLLMTGLAPGETGVRYDAALHCLFVGFVFAMVYGHAPVILPAVLRVAVPYKPVFYLPLFLLHASLLLRVAGDLLDIHAVRQWGGMGNAAAIALFIVTMLATVLGARKR</sequence>
<feature type="transmembrane region" description="Helical" evidence="1">
    <location>
        <begin position="67"/>
        <end position="85"/>
    </location>
</feature>
<comment type="caution">
    <text evidence="2">The sequence shown here is derived from an EMBL/GenBank/DDBJ whole genome shotgun (WGS) entry which is preliminary data.</text>
</comment>
<feature type="transmembrane region" description="Helical" evidence="1">
    <location>
        <begin position="293"/>
        <end position="311"/>
    </location>
</feature>
<keyword evidence="1" id="KW-0472">Membrane</keyword>
<proteinExistence type="predicted"/>
<dbReference type="eggNOG" id="COG4243">
    <property type="taxonomic scope" value="Bacteria"/>
</dbReference>